<sequence length="128" mass="14302">MNFIQFPAERVVEINQAILLNEPGFRGEYDIGRLSGALSRIDNAIAYEGLDDVFLIAAKYATSVAMAHAFSDANKRTGLALCLEYLSLNDYEINTEYDELSDAMVDLVVGTLSEIEFADVLYSMWRSM</sequence>
<evidence type="ECO:0000313" key="2">
    <source>
        <dbReference type="EMBL" id="ABN63971.1"/>
    </source>
</evidence>
<geneLocation type="plasmid" evidence="2 3">
    <name>pSbal02</name>
</geneLocation>
<dbReference type="PIRSF" id="PIRSF018297">
    <property type="entry name" value="Doc"/>
    <property type="match status" value="1"/>
</dbReference>
<evidence type="ECO:0000259" key="1">
    <source>
        <dbReference type="PROSITE" id="PS51459"/>
    </source>
</evidence>
<organism evidence="2 3">
    <name type="scientific">Shewanella baltica (strain OS155 / ATCC BAA-1091)</name>
    <dbReference type="NCBI Taxonomy" id="325240"/>
    <lineage>
        <taxon>Bacteria</taxon>
        <taxon>Pseudomonadati</taxon>
        <taxon>Pseudomonadota</taxon>
        <taxon>Gammaproteobacteria</taxon>
        <taxon>Alteromonadales</taxon>
        <taxon>Shewanellaceae</taxon>
        <taxon>Shewanella</taxon>
    </lineage>
</organism>
<dbReference type="PROSITE" id="PS51459">
    <property type="entry name" value="FIDO"/>
    <property type="match status" value="1"/>
</dbReference>
<dbReference type="InterPro" id="IPR053737">
    <property type="entry name" value="Type_II_TA_Toxin"/>
</dbReference>
<dbReference type="HOGENOM" id="CLU_115697_8_0_6"/>
<dbReference type="InterPro" id="IPR036597">
    <property type="entry name" value="Fido-like_dom_sf"/>
</dbReference>
<dbReference type="PANTHER" id="PTHR39426:SF1">
    <property type="entry name" value="HOMOLOGY TO DEATH-ON-CURING PROTEIN OF PHAGE P1"/>
    <property type="match status" value="1"/>
</dbReference>
<dbReference type="KEGG" id="sbl:Sbal_4422"/>
<dbReference type="InterPro" id="IPR003812">
    <property type="entry name" value="Fido"/>
</dbReference>
<evidence type="ECO:0000313" key="3">
    <source>
        <dbReference type="Proteomes" id="UP000001557"/>
    </source>
</evidence>
<dbReference type="EMBL" id="CP000565">
    <property type="protein sequence ID" value="ABN63971.1"/>
    <property type="molecule type" value="Genomic_DNA"/>
</dbReference>
<dbReference type="AlphaFoldDB" id="A3DB58"/>
<accession>A3DB58</accession>
<dbReference type="Proteomes" id="UP000001557">
    <property type="component" value="Plasmid pSbal02"/>
</dbReference>
<dbReference type="Pfam" id="PF02661">
    <property type="entry name" value="Fic"/>
    <property type="match status" value="1"/>
</dbReference>
<protein>
    <submittedName>
        <fullName evidence="2">Death-on-curing family protein</fullName>
    </submittedName>
</protein>
<name>A3DB58_SHEB5</name>
<dbReference type="RefSeq" id="WP_011839986.1">
    <property type="nucleotide sequence ID" value="NC_009036.1"/>
</dbReference>
<dbReference type="PANTHER" id="PTHR39426">
    <property type="entry name" value="HOMOLOGY TO DEATH-ON-CURING PROTEIN OF PHAGE P1"/>
    <property type="match status" value="1"/>
</dbReference>
<dbReference type="InterPro" id="IPR006440">
    <property type="entry name" value="Doc"/>
</dbReference>
<dbReference type="NCBIfam" id="TIGR01550">
    <property type="entry name" value="DOC_P1"/>
    <property type="match status" value="1"/>
</dbReference>
<feature type="domain" description="Fido" evidence="1">
    <location>
        <begin position="6"/>
        <end position="123"/>
    </location>
</feature>
<gene>
    <name evidence="2" type="ordered locus">Sbal_4422</name>
</gene>
<keyword evidence="2" id="KW-0614">Plasmid</keyword>
<reference evidence="2 3" key="1">
    <citation type="submission" date="2007-02" db="EMBL/GenBank/DDBJ databases">
        <title>Complete sequence of plasmid pSbal02 of Shewanella baltica OS155.</title>
        <authorList>
            <consortium name="US DOE Joint Genome Institute"/>
            <person name="Copeland A."/>
            <person name="Lucas S."/>
            <person name="Lapidus A."/>
            <person name="Barry K."/>
            <person name="Detter J.C."/>
            <person name="Glavina del Rio T."/>
            <person name="Hammon N."/>
            <person name="Israni S."/>
            <person name="Dalin E."/>
            <person name="Tice H."/>
            <person name="Pitluck S."/>
            <person name="Sims D.R."/>
            <person name="Brettin T."/>
            <person name="Bruce D."/>
            <person name="Han C."/>
            <person name="Tapia R."/>
            <person name="Brainard J."/>
            <person name="Schmutz J."/>
            <person name="Larimer F."/>
            <person name="Land M."/>
            <person name="Hauser L."/>
            <person name="Kyrpides N."/>
            <person name="Mikhailova N."/>
            <person name="Brettar I."/>
            <person name="Klappenbach J."/>
            <person name="Konstantinidis K."/>
            <person name="Rodrigues J."/>
            <person name="Tiedje J."/>
            <person name="Richardson P."/>
        </authorList>
    </citation>
    <scope>NUCLEOTIDE SEQUENCE [LARGE SCALE GENOMIC DNA]</scope>
    <source>
        <strain evidence="3">OS155 / ATCC BAA-1091</strain>
        <plasmid evidence="2 3">pSbal02</plasmid>
    </source>
</reference>
<dbReference type="Gene3D" id="1.20.120.1870">
    <property type="entry name" value="Fic/DOC protein, Fido domain"/>
    <property type="match status" value="1"/>
</dbReference>
<dbReference type="GO" id="GO:0016301">
    <property type="term" value="F:kinase activity"/>
    <property type="evidence" value="ECO:0007669"/>
    <property type="project" value="InterPro"/>
</dbReference>
<keyword evidence="3" id="KW-1185">Reference proteome</keyword>
<dbReference type="OrthoDB" id="9802752at2"/>
<proteinExistence type="predicted"/>
<dbReference type="SUPFAM" id="SSF140931">
    <property type="entry name" value="Fic-like"/>
    <property type="match status" value="1"/>
</dbReference>